<dbReference type="InterPro" id="IPR040449">
    <property type="entry name" value="Peptidase_S66_N"/>
</dbReference>
<dbReference type="Gene3D" id="3.50.30.60">
    <property type="entry name" value="LD-carboxypeptidase A C-terminal domain-like"/>
    <property type="match status" value="1"/>
</dbReference>
<dbReference type="InterPro" id="IPR027478">
    <property type="entry name" value="LdcA_N"/>
</dbReference>
<reference evidence="9 11" key="2">
    <citation type="submission" date="2016-12" db="EMBL/GenBank/DDBJ databases">
        <title>Clostridium tepidum sp. nov., a close relative of Clostridium sporogenes and Clostridium botulinum Group I.</title>
        <authorList>
            <person name="Dobritsa A.P."/>
            <person name="Kutumbaka K."/>
            <person name="Werner K."/>
            <person name="Samadpour M."/>
        </authorList>
    </citation>
    <scope>NUCLEOTIDE SEQUENCE [LARGE SCALE GENOMIC DNA]</scope>
    <source>
        <strain evidence="9 11">PE</strain>
    </source>
</reference>
<proteinExistence type="inferred from homology"/>
<feature type="domain" description="LD-carboxypeptidase N-terminal" evidence="7">
    <location>
        <begin position="12"/>
        <end position="127"/>
    </location>
</feature>
<dbReference type="Pfam" id="PF02016">
    <property type="entry name" value="Peptidase_S66"/>
    <property type="match status" value="1"/>
</dbReference>
<protein>
    <submittedName>
        <fullName evidence="10">LD-carboxypeptidase</fullName>
    </submittedName>
</protein>
<dbReference type="GO" id="GO:0006508">
    <property type="term" value="P:proteolysis"/>
    <property type="evidence" value="ECO:0007669"/>
    <property type="project" value="UniProtKB-KW"/>
</dbReference>
<dbReference type="Pfam" id="PF17676">
    <property type="entry name" value="Peptidase_S66C"/>
    <property type="match status" value="1"/>
</dbReference>
<dbReference type="EMBL" id="MRAE01000073">
    <property type="protein sequence ID" value="OOO63132.1"/>
    <property type="molecule type" value="Genomic_DNA"/>
</dbReference>
<dbReference type="SUPFAM" id="SSF141986">
    <property type="entry name" value="LD-carboxypeptidase A C-terminal domain-like"/>
    <property type="match status" value="1"/>
</dbReference>
<dbReference type="Gene3D" id="3.40.50.10740">
    <property type="entry name" value="Class I glutamine amidotransferase-like"/>
    <property type="match status" value="1"/>
</dbReference>
<evidence type="ECO:0000313" key="9">
    <source>
        <dbReference type="EMBL" id="OOO63121.1"/>
    </source>
</evidence>
<dbReference type="InterPro" id="IPR040921">
    <property type="entry name" value="Peptidase_S66C"/>
</dbReference>
<dbReference type="InterPro" id="IPR029062">
    <property type="entry name" value="Class_I_gatase-like"/>
</dbReference>
<dbReference type="PANTHER" id="PTHR30237">
    <property type="entry name" value="MURAMOYLTETRAPEPTIDE CARBOXYPEPTIDASE"/>
    <property type="match status" value="1"/>
</dbReference>
<evidence type="ECO:0000313" key="11">
    <source>
        <dbReference type="Proteomes" id="UP000190206"/>
    </source>
</evidence>
<dbReference type="OrthoDB" id="9807329at2"/>
<dbReference type="Proteomes" id="UP000190206">
    <property type="component" value="Unassembled WGS sequence"/>
</dbReference>
<organism evidence="10 12">
    <name type="scientific">Clostridium tepidum</name>
    <dbReference type="NCBI Taxonomy" id="1962263"/>
    <lineage>
        <taxon>Bacteria</taxon>
        <taxon>Bacillati</taxon>
        <taxon>Bacillota</taxon>
        <taxon>Clostridia</taxon>
        <taxon>Eubacteriales</taxon>
        <taxon>Clostridiaceae</taxon>
        <taxon>Clostridium</taxon>
    </lineage>
</organism>
<dbReference type="CDD" id="cd07025">
    <property type="entry name" value="Peptidase_S66"/>
    <property type="match status" value="1"/>
</dbReference>
<evidence type="ECO:0000256" key="6">
    <source>
        <dbReference type="PIRSR" id="PIRSR028757-1"/>
    </source>
</evidence>
<feature type="domain" description="LD-carboxypeptidase C-terminal" evidence="8">
    <location>
        <begin position="174"/>
        <end position="290"/>
    </location>
</feature>
<feature type="active site" description="Charge relay system" evidence="6">
    <location>
        <position position="275"/>
    </location>
</feature>
<dbReference type="PANTHER" id="PTHR30237:SF2">
    <property type="entry name" value="MUREIN TETRAPEPTIDE CARBOXYPEPTIDASE"/>
    <property type="match status" value="1"/>
</dbReference>
<comment type="similarity">
    <text evidence="1">Belongs to the peptidase S66 family.</text>
</comment>
<sequence length="302" mass="33824">MLLNNLNKGDTIGIVSPASPIEKDIILENIEIFQKLGFNIKLGDHIYDKYGYLAGKDIDRAKDLMNMFKDPSVDMILCSRGGYGSMRILPYLDFDIIKNNPKIFGGFSDITILLNYISYKCNFTTFHCPMLSSNFYNMSTLKNLLEPLTNNISSYEISNPNCIPLLSETDDIVEGNLVGGNLSLICSSLGTPYEINTTDNILFLEETSEPPYKIDRMLTQLILSGKIESCSGLILGQFTNCNIENHKESFPANQVIIDRLLSIKKPIISNLMSGHCDPNLTLPIGAKIRLDCKNKQIKILNY</sequence>
<evidence type="ECO:0000256" key="5">
    <source>
        <dbReference type="ARBA" id="ARBA00022825"/>
    </source>
</evidence>
<comment type="caution">
    <text evidence="10">The sequence shown here is derived from an EMBL/GenBank/DDBJ whole genome shotgun (WGS) entry which is preliminary data.</text>
</comment>
<evidence type="ECO:0000256" key="1">
    <source>
        <dbReference type="ARBA" id="ARBA00010233"/>
    </source>
</evidence>
<feature type="active site" description="Charge relay system" evidence="6">
    <location>
        <position position="205"/>
    </location>
</feature>
<reference evidence="10 12" key="1">
    <citation type="submission" date="2016-12" db="EMBL/GenBank/DDBJ databases">
        <title>Clostridium tepidum sp. nov., a close relative of Clostridium sporogenes and Clostridium botulinum Group I.</title>
        <authorList>
            <person name="Dobritsa A.P."/>
            <person name="Kutumbaka K.K."/>
            <person name="Werner K."/>
            <person name="Wiedmann M."/>
            <person name="Asmus A."/>
            <person name="Samadpour M."/>
        </authorList>
    </citation>
    <scope>NUCLEOTIDE SEQUENCE [LARGE SCALE GENOMIC DNA]</scope>
    <source>
        <strain evidence="10 12">IEH 97212</strain>
    </source>
</reference>
<dbReference type="GO" id="GO:0004180">
    <property type="term" value="F:carboxypeptidase activity"/>
    <property type="evidence" value="ECO:0007669"/>
    <property type="project" value="UniProtKB-KW"/>
</dbReference>
<dbReference type="EMBL" id="MRAD01000003">
    <property type="protein sequence ID" value="OOO63121.1"/>
    <property type="molecule type" value="Genomic_DNA"/>
</dbReference>
<keyword evidence="3" id="KW-0645">Protease</keyword>
<dbReference type="AlphaFoldDB" id="A0A1S9HYX1"/>
<evidence type="ECO:0000256" key="4">
    <source>
        <dbReference type="ARBA" id="ARBA00022801"/>
    </source>
</evidence>
<accession>A0A1S9HYX1</accession>
<dbReference type="Proteomes" id="UP000190256">
    <property type="component" value="Unassembled WGS sequence"/>
</dbReference>
<dbReference type="GO" id="GO:0008236">
    <property type="term" value="F:serine-type peptidase activity"/>
    <property type="evidence" value="ECO:0007669"/>
    <property type="project" value="UniProtKB-KW"/>
</dbReference>
<evidence type="ECO:0000256" key="3">
    <source>
        <dbReference type="ARBA" id="ARBA00022670"/>
    </source>
</evidence>
<gene>
    <name evidence="9" type="ORF">BS637_03320</name>
    <name evidence="10" type="ORF">BS638_13740</name>
</gene>
<dbReference type="SUPFAM" id="SSF52317">
    <property type="entry name" value="Class I glutamine amidotransferase-like"/>
    <property type="match status" value="1"/>
</dbReference>
<dbReference type="InterPro" id="IPR003507">
    <property type="entry name" value="S66_fam"/>
</dbReference>
<evidence type="ECO:0000313" key="10">
    <source>
        <dbReference type="EMBL" id="OOO63132.1"/>
    </source>
</evidence>
<dbReference type="STRING" id="1962263.BS637_03320"/>
<dbReference type="PIRSF" id="PIRSF028757">
    <property type="entry name" value="LD-carboxypeptidase"/>
    <property type="match status" value="1"/>
</dbReference>
<dbReference type="RefSeq" id="WP_078023627.1">
    <property type="nucleotide sequence ID" value="NZ_MRAD01000003.1"/>
</dbReference>
<keyword evidence="2 10" id="KW-0121">Carboxypeptidase</keyword>
<keyword evidence="11" id="KW-1185">Reference proteome</keyword>
<feature type="active site" description="Nucleophile" evidence="6">
    <location>
        <position position="108"/>
    </location>
</feature>
<keyword evidence="4" id="KW-0378">Hydrolase</keyword>
<name>A0A1S9HYX1_9CLOT</name>
<evidence type="ECO:0000259" key="7">
    <source>
        <dbReference type="Pfam" id="PF02016"/>
    </source>
</evidence>
<evidence type="ECO:0000313" key="12">
    <source>
        <dbReference type="Proteomes" id="UP000190256"/>
    </source>
</evidence>
<dbReference type="InterPro" id="IPR027461">
    <property type="entry name" value="Carboxypeptidase_A_C_sf"/>
</dbReference>
<evidence type="ECO:0000259" key="8">
    <source>
        <dbReference type="Pfam" id="PF17676"/>
    </source>
</evidence>
<keyword evidence="5" id="KW-0720">Serine protease</keyword>
<evidence type="ECO:0000256" key="2">
    <source>
        <dbReference type="ARBA" id="ARBA00022645"/>
    </source>
</evidence>